<evidence type="ECO:0000313" key="9">
    <source>
        <dbReference type="Proteomes" id="UP001165089"/>
    </source>
</evidence>
<dbReference type="Pfam" id="PF02107">
    <property type="entry name" value="FlgH"/>
    <property type="match status" value="1"/>
</dbReference>
<keyword evidence="5 7" id="KW-0975">Bacterial flagellum</keyword>
<keyword evidence="8" id="KW-0966">Cell projection</keyword>
<evidence type="ECO:0000256" key="1">
    <source>
        <dbReference type="ARBA" id="ARBA00002591"/>
    </source>
</evidence>
<keyword evidence="8" id="KW-0969">Cilium</keyword>
<dbReference type="Proteomes" id="UP001165089">
    <property type="component" value="Unassembled WGS sequence"/>
</dbReference>
<dbReference type="PANTHER" id="PTHR34933">
    <property type="entry name" value="FLAGELLAR L-RING PROTEIN"/>
    <property type="match status" value="1"/>
</dbReference>
<comment type="subcellular location">
    <subcellularLocation>
        <location evidence="7">Cell outer membrane</location>
        <topology evidence="7">Lipid-anchor</topology>
    </subcellularLocation>
    <subcellularLocation>
        <location evidence="7">Bacterial flagellum basal body</location>
    </subcellularLocation>
</comment>
<evidence type="ECO:0000313" key="8">
    <source>
        <dbReference type="EMBL" id="GLH70033.1"/>
    </source>
</evidence>
<accession>A0ABQ5Q6C4</accession>
<gene>
    <name evidence="7 8" type="primary">flgH</name>
    <name evidence="8" type="ORF">GETHPA_15660</name>
</gene>
<keyword evidence="9" id="KW-1185">Reference proteome</keyword>
<comment type="function">
    <text evidence="1 7">Assembles around the rod to form the L-ring and probably protects the motor/basal body from shearing forces during rotation.</text>
</comment>
<evidence type="ECO:0000256" key="7">
    <source>
        <dbReference type="HAMAP-Rule" id="MF_00415"/>
    </source>
</evidence>
<dbReference type="RefSeq" id="WP_285724353.1">
    <property type="nucleotide sequence ID" value="NZ_BSDD01000003.1"/>
</dbReference>
<sequence length="224" mass="24151">MRKMLPIALVLFGVGCSLPKRHDVNLVKKPAIPYVEEAPPMQPLSEGSLWRDRTLIGDLRAAHVNDLVTLRIAESTNAISKADVTTKRDGSNKLNSPTLFGTLAGFGIGGGGSTDRTTATTNKYAGTGTTGRSAVFTTVVTARVVKVLNNGNLIFEGFRDIQLNNETQRLYVAGMLDPQRLDTANSIASGQVAELRIGYGGEGVVDETLKPGYISRLLNYIWPF</sequence>
<evidence type="ECO:0000256" key="6">
    <source>
        <dbReference type="ARBA" id="ARBA00023237"/>
    </source>
</evidence>
<evidence type="ECO:0000256" key="3">
    <source>
        <dbReference type="ARBA" id="ARBA00022729"/>
    </source>
</evidence>
<dbReference type="PROSITE" id="PS51257">
    <property type="entry name" value="PROKAR_LIPOPROTEIN"/>
    <property type="match status" value="1"/>
</dbReference>
<name>A0ABQ5Q6C4_9BACT</name>
<comment type="subunit">
    <text evidence="7">The basal body constitutes a major portion of the flagellar organelle and consists of four rings (L,P,S, and M) mounted on a central rod.</text>
</comment>
<reference evidence="8 9" key="1">
    <citation type="journal article" date="2023" name="Antonie Van Leeuwenhoek">
        <title>Mesoterricola silvestris gen. nov., sp. nov., Mesoterricola sediminis sp. nov., Geothrix oryzae sp. nov., Geothrix edaphica sp. nov., Geothrix rubra sp. nov., and Geothrix limicola sp. nov., six novel members of Acidobacteriota isolated from soils.</title>
        <authorList>
            <person name="Itoh H."/>
            <person name="Sugisawa Y."/>
            <person name="Mise K."/>
            <person name="Xu Z."/>
            <person name="Kuniyasu M."/>
            <person name="Ushijima N."/>
            <person name="Kawano K."/>
            <person name="Kobayashi E."/>
            <person name="Shiratori Y."/>
            <person name="Masuda Y."/>
            <person name="Senoo K."/>
        </authorList>
    </citation>
    <scope>NUCLEOTIDE SEQUENCE [LARGE SCALE GENOMIC DNA]</scope>
    <source>
        <strain evidence="8 9">Red803</strain>
    </source>
</reference>
<evidence type="ECO:0000256" key="5">
    <source>
        <dbReference type="ARBA" id="ARBA00023143"/>
    </source>
</evidence>
<dbReference type="EMBL" id="BSDD01000003">
    <property type="protein sequence ID" value="GLH70033.1"/>
    <property type="molecule type" value="Genomic_DNA"/>
</dbReference>
<keyword evidence="7" id="KW-0449">Lipoprotein</keyword>
<dbReference type="InterPro" id="IPR000527">
    <property type="entry name" value="Flag_Lring"/>
</dbReference>
<keyword evidence="3 7" id="KW-0732">Signal</keyword>
<dbReference type="PRINTS" id="PR01008">
    <property type="entry name" value="FLGLRINGFLGH"/>
</dbReference>
<keyword evidence="4 7" id="KW-0472">Membrane</keyword>
<evidence type="ECO:0000256" key="2">
    <source>
        <dbReference type="ARBA" id="ARBA00006929"/>
    </source>
</evidence>
<evidence type="ECO:0000256" key="4">
    <source>
        <dbReference type="ARBA" id="ARBA00023136"/>
    </source>
</evidence>
<keyword evidence="8" id="KW-0282">Flagellum</keyword>
<dbReference type="HAMAP" id="MF_00415">
    <property type="entry name" value="FlgH"/>
    <property type="match status" value="1"/>
</dbReference>
<keyword evidence="6 7" id="KW-0998">Cell outer membrane</keyword>
<dbReference type="PANTHER" id="PTHR34933:SF1">
    <property type="entry name" value="FLAGELLAR L-RING PROTEIN"/>
    <property type="match status" value="1"/>
</dbReference>
<organism evidence="8 9">
    <name type="scientific">Geothrix rubra</name>
    <dbReference type="NCBI Taxonomy" id="2927977"/>
    <lineage>
        <taxon>Bacteria</taxon>
        <taxon>Pseudomonadati</taxon>
        <taxon>Acidobacteriota</taxon>
        <taxon>Holophagae</taxon>
        <taxon>Holophagales</taxon>
        <taxon>Holophagaceae</taxon>
        <taxon>Geothrix</taxon>
    </lineage>
</organism>
<protein>
    <recommendedName>
        <fullName evidence="7">Flagellar L-ring protein</fullName>
    </recommendedName>
    <alternativeName>
        <fullName evidence="7">Basal body L-ring protein</fullName>
    </alternativeName>
</protein>
<comment type="caution">
    <text evidence="8">The sequence shown here is derived from an EMBL/GenBank/DDBJ whole genome shotgun (WGS) entry which is preliminary data.</text>
</comment>
<proteinExistence type="inferred from homology"/>
<comment type="similarity">
    <text evidence="2 7">Belongs to the FlgH family.</text>
</comment>